<comment type="caution">
    <text evidence="2">The sequence shown here is derived from an EMBL/GenBank/DDBJ whole genome shotgun (WGS) entry which is preliminary data.</text>
</comment>
<reference evidence="3" key="2">
    <citation type="submission" date="2022-03" db="EMBL/GenBank/DDBJ databases">
        <title>Genome Encyclopedia of Bacteria and Archaea VI: Functional Genomics of Type Strains.</title>
        <authorList>
            <person name="Whitman W."/>
        </authorList>
    </citation>
    <scope>NUCLEOTIDE SEQUENCE</scope>
    <source>
        <strain evidence="3">HSC-15S17</strain>
    </source>
</reference>
<dbReference type="Proteomes" id="UP001162889">
    <property type="component" value="Unassembled WGS sequence"/>
</dbReference>
<dbReference type="Pfam" id="PF08013">
    <property type="entry name" value="GatZ_KbaZ-like"/>
    <property type="match status" value="1"/>
</dbReference>
<dbReference type="AlphaFoldDB" id="A0AA41HBD0"/>
<dbReference type="InterPro" id="IPR050303">
    <property type="entry name" value="GatZ_KbaZ_carbometab"/>
</dbReference>
<evidence type="ECO:0000256" key="1">
    <source>
        <dbReference type="ARBA" id="ARBA00005007"/>
    </source>
</evidence>
<dbReference type="NCBIfam" id="TIGR02810">
    <property type="entry name" value="agaZ_gatZ"/>
    <property type="match status" value="1"/>
</dbReference>
<sequence>MKTTESLSPVQQIIAAHRRGEAVGLYSVCCSHPSVLRAAMRVAADYDTVLLVEATSNQVDQFGGYTGMTPSAFRDYVHNLARGQGFPLERLVLGGDHLGPNAWQGLDATTAMQHAETLIAAYAAAGFHKIHLDCSMRCADDPQLLSDETIAARSARLCAVAEKAAEQAGLPPPVYVIGTEVPIPGGEANLAQAGAVTSPKAAARTLDVHRLAFFAMELHSAWRRVIAMVVQPGVDFDHSQIQHYDADQATALSAFVAGQPGLVFEAHSTDYQRESALHDMVRDHFAILKVGPAATFALREALQALCRIEEELVPAGRASRLMQVLDETMLAQPKHWAKHYPGSGAEQRLLRRYGLSDRCRYYWGEPAVVAAVDQLCTNLDALSIPLSLLSQHLPEQFLEVLQGRLDTKADALMEHKIGRVLAQYARACNRNAAAAALNTLNATADVATAAGSTAAIC</sequence>
<dbReference type="GO" id="GO:0005975">
    <property type="term" value="P:carbohydrate metabolic process"/>
    <property type="evidence" value="ECO:0007669"/>
    <property type="project" value="InterPro"/>
</dbReference>
<dbReference type="Proteomes" id="UP001155901">
    <property type="component" value="Unassembled WGS sequence"/>
</dbReference>
<keyword evidence="5" id="KW-1185">Reference proteome</keyword>
<dbReference type="RefSeq" id="WP_217943724.1">
    <property type="nucleotide sequence ID" value="NZ_JAHTGR010000010.1"/>
</dbReference>
<accession>A0AA41HBD0</accession>
<dbReference type="PIRSF" id="PIRSF009264">
    <property type="entry name" value="TagBP_ald_AgaZ"/>
    <property type="match status" value="1"/>
</dbReference>
<keyword evidence="2" id="KW-0456">Lyase</keyword>
<dbReference type="GO" id="GO:0005886">
    <property type="term" value="C:plasma membrane"/>
    <property type="evidence" value="ECO:0007669"/>
    <property type="project" value="TreeGrafter"/>
</dbReference>
<name>A0AA41HBD0_9BURK</name>
<dbReference type="EC" id="4.1.2.40" evidence="2"/>
<gene>
    <name evidence="2" type="ORF">KVP70_18885</name>
    <name evidence="3" type="ORF">L1274_003947</name>
</gene>
<dbReference type="EMBL" id="JALJZU010000007">
    <property type="protein sequence ID" value="MCP2010215.1"/>
    <property type="molecule type" value="Genomic_DNA"/>
</dbReference>
<evidence type="ECO:0000313" key="2">
    <source>
        <dbReference type="EMBL" id="MBV6323000.1"/>
    </source>
</evidence>
<protein>
    <submittedName>
        <fullName evidence="3">D-tagatose-1,6-bisphosphate aldolase subunit GatZ/KbaZ</fullName>
    </submittedName>
    <submittedName>
        <fullName evidence="2">D-tagatose-bisphosphate aldolase, class II, non-catalytic subunit</fullName>
        <ecNumber evidence="2">4.1.2.40</ecNumber>
    </submittedName>
</protein>
<proteinExistence type="predicted"/>
<reference evidence="2" key="1">
    <citation type="submission" date="2021-07" db="EMBL/GenBank/DDBJ databases">
        <title>Characterization of violacein-producing bacteria and related species.</title>
        <authorList>
            <person name="Wilson H.S."/>
            <person name="De Leon M.E."/>
        </authorList>
    </citation>
    <scope>NUCLEOTIDE SEQUENCE</scope>
    <source>
        <strain evidence="2">HSC-15S17</strain>
    </source>
</reference>
<evidence type="ECO:0000313" key="5">
    <source>
        <dbReference type="Proteomes" id="UP001162889"/>
    </source>
</evidence>
<dbReference type="InterPro" id="IPR012062">
    <property type="entry name" value="GatZ/KbaZ-like"/>
</dbReference>
<dbReference type="PANTHER" id="PTHR32502">
    <property type="entry name" value="N-ACETYLGALACTOSAMINE PERMEASE II COMPONENT-RELATED"/>
    <property type="match status" value="1"/>
</dbReference>
<evidence type="ECO:0000313" key="4">
    <source>
        <dbReference type="Proteomes" id="UP001155901"/>
    </source>
</evidence>
<evidence type="ECO:0000313" key="3">
    <source>
        <dbReference type="EMBL" id="MCP2010215.1"/>
    </source>
</evidence>
<dbReference type="PANTHER" id="PTHR32502:SF2">
    <property type="entry name" value="D-TAGATOSE-1,6-BISPHOSPHATE ALDOLASE SUBUNIT KBAZ"/>
    <property type="match status" value="1"/>
</dbReference>
<dbReference type="EMBL" id="JAHTGR010000010">
    <property type="protein sequence ID" value="MBV6323000.1"/>
    <property type="molecule type" value="Genomic_DNA"/>
</dbReference>
<dbReference type="GO" id="GO:0009025">
    <property type="term" value="F:tagatose-bisphosphate aldolase activity"/>
    <property type="evidence" value="ECO:0007669"/>
    <property type="project" value="UniProtKB-EC"/>
</dbReference>
<comment type="pathway">
    <text evidence="1">Carbohydrate metabolism.</text>
</comment>
<dbReference type="GO" id="GO:0009401">
    <property type="term" value="P:phosphoenolpyruvate-dependent sugar phosphotransferase system"/>
    <property type="evidence" value="ECO:0007669"/>
    <property type="project" value="TreeGrafter"/>
</dbReference>
<organism evidence="2 4">
    <name type="scientific">Duganella violaceipulchra</name>
    <dbReference type="NCBI Taxonomy" id="2849652"/>
    <lineage>
        <taxon>Bacteria</taxon>
        <taxon>Pseudomonadati</taxon>
        <taxon>Pseudomonadota</taxon>
        <taxon>Betaproteobacteria</taxon>
        <taxon>Burkholderiales</taxon>
        <taxon>Oxalobacteraceae</taxon>
        <taxon>Telluria group</taxon>
        <taxon>Duganella</taxon>
    </lineage>
</organism>